<evidence type="ECO:0000313" key="2">
    <source>
        <dbReference type="Proteomes" id="UP000030004"/>
    </source>
</evidence>
<name>A0A0A0EC93_9RHOB</name>
<evidence type="ECO:0008006" key="3">
    <source>
        <dbReference type="Google" id="ProtNLM"/>
    </source>
</evidence>
<accession>A0A0A0EC93</accession>
<reference evidence="1 2" key="1">
    <citation type="journal article" date="2015" name="Antonie Van Leeuwenhoek">
        <title>Pseudooceanicola atlanticus gen. nov. sp. nov., isolated from surface seawater of the Atlantic Ocean and reclassification of Oceanicola batsensis, Oceanicola marinus, Oceanicola nitratireducens, Oceanicola nanhaiensis, Oceanicola antarcticus and Oceanicola flagellatus, as Pseudooceanicola batsensis comb. nov., Pseudooceanicola marinus comb. nov., Pseudooceanicola nitratireducens comb. nov., Pseudooceanicola nanhaiensis comb. nov., Pseudooceanicola antarcticus comb. nov., and Pseudooceanicola flagellatus comb. nov.</title>
        <authorList>
            <person name="Lai Q."/>
            <person name="Li G."/>
            <person name="Liu X."/>
            <person name="Du Y."/>
            <person name="Sun F."/>
            <person name="Shao Z."/>
        </authorList>
    </citation>
    <scope>NUCLEOTIDE SEQUENCE [LARGE SCALE GENOMIC DNA]</scope>
    <source>
        <strain evidence="1 2">22II-s11g</strain>
    </source>
</reference>
<sequence length="73" mass="8075">MANATTTFSDAGFRGKFDGFLANLGRGFNAYMERRARTDQIAALNAKSDAELAKMGITRDGIPAYVFRDLFYV</sequence>
<organism evidence="1 2">
    <name type="scientific">Pseudooceanicola atlanticus</name>
    <dbReference type="NCBI Taxonomy" id="1461694"/>
    <lineage>
        <taxon>Bacteria</taxon>
        <taxon>Pseudomonadati</taxon>
        <taxon>Pseudomonadota</taxon>
        <taxon>Alphaproteobacteria</taxon>
        <taxon>Rhodobacterales</taxon>
        <taxon>Paracoccaceae</taxon>
        <taxon>Pseudooceanicola</taxon>
    </lineage>
</organism>
<evidence type="ECO:0000313" key="1">
    <source>
        <dbReference type="EMBL" id="KGM48079.1"/>
    </source>
</evidence>
<keyword evidence="2" id="KW-1185">Reference proteome</keyword>
<dbReference type="eggNOG" id="ENOG503194U">
    <property type="taxonomic scope" value="Bacteria"/>
</dbReference>
<dbReference type="OrthoDB" id="7867799at2"/>
<protein>
    <recommendedName>
        <fullName evidence="3">DUF1127 domain-containing protein</fullName>
    </recommendedName>
</protein>
<dbReference type="STRING" id="1461694.ATO9_13940"/>
<dbReference type="EMBL" id="AQQX01000005">
    <property type="protein sequence ID" value="KGM48079.1"/>
    <property type="molecule type" value="Genomic_DNA"/>
</dbReference>
<dbReference type="RefSeq" id="WP_043750062.1">
    <property type="nucleotide sequence ID" value="NZ_AQQX01000005.1"/>
</dbReference>
<dbReference type="AlphaFoldDB" id="A0A0A0EC93"/>
<comment type="caution">
    <text evidence="1">The sequence shown here is derived from an EMBL/GenBank/DDBJ whole genome shotgun (WGS) entry which is preliminary data.</text>
</comment>
<dbReference type="Proteomes" id="UP000030004">
    <property type="component" value="Unassembled WGS sequence"/>
</dbReference>
<gene>
    <name evidence="1" type="ORF">ATO9_13940</name>
</gene>
<proteinExistence type="predicted"/>